<proteinExistence type="predicted"/>
<reference evidence="1 2" key="1">
    <citation type="journal article" date="2020" name="ISME J.">
        <title>Comparative genomics reveals insights into cyanobacterial evolution and habitat adaptation.</title>
        <authorList>
            <person name="Chen M.Y."/>
            <person name="Teng W.K."/>
            <person name="Zhao L."/>
            <person name="Hu C.X."/>
            <person name="Zhou Y.K."/>
            <person name="Han B.P."/>
            <person name="Song L.R."/>
            <person name="Shu W.S."/>
        </authorList>
    </citation>
    <scope>NUCLEOTIDE SEQUENCE [LARGE SCALE GENOMIC DNA]</scope>
    <source>
        <strain evidence="1 2">FACHB-362</strain>
    </source>
</reference>
<organism evidence="1 2">
    <name type="scientific">Anabaena catenula FACHB-362</name>
    <dbReference type="NCBI Taxonomy" id="2692877"/>
    <lineage>
        <taxon>Bacteria</taxon>
        <taxon>Bacillati</taxon>
        <taxon>Cyanobacteriota</taxon>
        <taxon>Cyanophyceae</taxon>
        <taxon>Nostocales</taxon>
        <taxon>Nostocaceae</taxon>
        <taxon>Anabaena</taxon>
    </lineage>
</organism>
<accession>A0ABR8J6I3</accession>
<gene>
    <name evidence="1" type="ORF">H6G68_12860</name>
</gene>
<protein>
    <recommendedName>
        <fullName evidence="3">CpcD</fullName>
    </recommendedName>
</protein>
<dbReference type="RefSeq" id="WP_190907005.1">
    <property type="nucleotide sequence ID" value="NZ_JACJTQ010000017.1"/>
</dbReference>
<dbReference type="Proteomes" id="UP000660381">
    <property type="component" value="Unassembled WGS sequence"/>
</dbReference>
<keyword evidence="2" id="KW-1185">Reference proteome</keyword>
<name>A0ABR8J6I3_9NOST</name>
<evidence type="ECO:0000313" key="1">
    <source>
        <dbReference type="EMBL" id="MBD2692636.1"/>
    </source>
</evidence>
<sequence>MAKQAQKIGPRVTVVFGSVTVEKPGNKSGKGRGIQYVYMRKATADFFGLKPAPNAVGKAPAKGGTARPVKGAKGSGSIKIPVGSGVGATNAVSKGKGKVVYKAIPVPSGATIAQIRKFISTFAKNKPVDFVTKGGQTWPVQSLNSKGK</sequence>
<evidence type="ECO:0000313" key="2">
    <source>
        <dbReference type="Proteomes" id="UP000660381"/>
    </source>
</evidence>
<dbReference type="EMBL" id="JACJTQ010000017">
    <property type="protein sequence ID" value="MBD2692636.1"/>
    <property type="molecule type" value="Genomic_DNA"/>
</dbReference>
<comment type="caution">
    <text evidence="1">The sequence shown here is derived from an EMBL/GenBank/DDBJ whole genome shotgun (WGS) entry which is preliminary data.</text>
</comment>
<evidence type="ECO:0008006" key="3">
    <source>
        <dbReference type="Google" id="ProtNLM"/>
    </source>
</evidence>